<name>M0LW40_9EURY</name>
<dbReference type="Gene3D" id="1.20.120.1760">
    <property type="match status" value="1"/>
</dbReference>
<dbReference type="EMBL" id="AOMB01000033">
    <property type="protein sequence ID" value="EMA37802.1"/>
    <property type="molecule type" value="Genomic_DNA"/>
</dbReference>
<dbReference type="RefSeq" id="WP_007694356.1">
    <property type="nucleotide sequence ID" value="NZ_AJRK01000046.1"/>
</dbReference>
<dbReference type="Proteomes" id="UP000011566">
    <property type="component" value="Unassembled WGS sequence"/>
</dbReference>
<sequence>MSDGFDGIARGRLRRQWGIVGVVGVVGTATGYTVLGGWWTPAHGVRWTLVTAVVLTYELWLLGRHLTENRRADDERLRDTLGIATAATLMRGGALAALAGFLVVPEPTGHALWLPGGLYTVAVALDWIDGWLARRVGTESLLGAKLDTEFDGLGLLIAGLLGHSYGVLPPWYLVVGFARPAFLGGLWLHRRRGGAVGALPESGRRRQLAGLQMGVCSVALLPVVAPSTSIALSTVVMVPFVALFVHDFLAVRE</sequence>
<dbReference type="InterPro" id="IPR043130">
    <property type="entry name" value="CDP-OH_PTrfase_TM_dom"/>
</dbReference>
<dbReference type="GO" id="GO:0016020">
    <property type="term" value="C:membrane"/>
    <property type="evidence" value="ECO:0007669"/>
    <property type="project" value="InterPro"/>
</dbReference>
<evidence type="ECO:0000313" key="5">
    <source>
        <dbReference type="Proteomes" id="UP000011566"/>
    </source>
</evidence>
<evidence type="ECO:0000256" key="1">
    <source>
        <dbReference type="ARBA" id="ARBA00022679"/>
    </source>
</evidence>
<protein>
    <submittedName>
        <fullName evidence="4">Putative phosphatidyltransferase</fullName>
    </submittedName>
</protein>
<keyword evidence="5" id="KW-1185">Reference proteome</keyword>
<dbReference type="eggNOG" id="arCOG00672">
    <property type="taxonomic scope" value="Archaea"/>
</dbReference>
<keyword evidence="1 2" id="KW-0808">Transferase</keyword>
<keyword evidence="3" id="KW-0472">Membrane</keyword>
<feature type="transmembrane region" description="Helical" evidence="3">
    <location>
        <begin position="231"/>
        <end position="251"/>
    </location>
</feature>
<dbReference type="Pfam" id="PF01066">
    <property type="entry name" value="CDP-OH_P_transf"/>
    <property type="match status" value="1"/>
</dbReference>
<dbReference type="GO" id="GO:0016780">
    <property type="term" value="F:phosphotransferase activity, for other substituted phosphate groups"/>
    <property type="evidence" value="ECO:0007669"/>
    <property type="project" value="InterPro"/>
</dbReference>
<keyword evidence="3" id="KW-1133">Transmembrane helix</keyword>
<dbReference type="PROSITE" id="PS00379">
    <property type="entry name" value="CDP_ALCOHOL_P_TRANSF"/>
    <property type="match status" value="1"/>
</dbReference>
<dbReference type="AlphaFoldDB" id="M0LW40"/>
<dbReference type="InterPro" id="IPR048254">
    <property type="entry name" value="CDP_ALCOHOL_P_TRANSF_CS"/>
</dbReference>
<evidence type="ECO:0000256" key="2">
    <source>
        <dbReference type="RuleBase" id="RU003750"/>
    </source>
</evidence>
<keyword evidence="3" id="KW-0812">Transmembrane</keyword>
<feature type="transmembrane region" description="Helical" evidence="3">
    <location>
        <begin position="45"/>
        <end position="62"/>
    </location>
</feature>
<evidence type="ECO:0000313" key="4">
    <source>
        <dbReference type="EMBL" id="EMA37802.1"/>
    </source>
</evidence>
<dbReference type="PATRIC" id="fig|1132509.6.peg.2890"/>
<feature type="transmembrane region" description="Helical" evidence="3">
    <location>
        <begin position="110"/>
        <end position="128"/>
    </location>
</feature>
<feature type="transmembrane region" description="Helical" evidence="3">
    <location>
        <begin position="148"/>
        <end position="165"/>
    </location>
</feature>
<feature type="transmembrane region" description="Helical" evidence="3">
    <location>
        <begin position="83"/>
        <end position="104"/>
    </location>
</feature>
<comment type="similarity">
    <text evidence="2">Belongs to the CDP-alcohol phosphatidyltransferase class-I family.</text>
</comment>
<gene>
    <name evidence="4" type="ORF">C447_12555</name>
</gene>
<dbReference type="GO" id="GO:0008654">
    <property type="term" value="P:phospholipid biosynthetic process"/>
    <property type="evidence" value="ECO:0007669"/>
    <property type="project" value="InterPro"/>
</dbReference>
<evidence type="ECO:0000256" key="3">
    <source>
        <dbReference type="SAM" id="Phobius"/>
    </source>
</evidence>
<dbReference type="InterPro" id="IPR000462">
    <property type="entry name" value="CDP-OH_P_trans"/>
</dbReference>
<dbReference type="OrthoDB" id="331608at2157"/>
<accession>M0LW40</accession>
<organism evidence="4 5">
    <name type="scientific">Halococcus hamelinensis 100A6</name>
    <dbReference type="NCBI Taxonomy" id="1132509"/>
    <lineage>
        <taxon>Archaea</taxon>
        <taxon>Methanobacteriati</taxon>
        <taxon>Methanobacteriota</taxon>
        <taxon>Stenosarchaea group</taxon>
        <taxon>Halobacteria</taxon>
        <taxon>Halobacteriales</taxon>
        <taxon>Halococcaceae</taxon>
        <taxon>Halococcus</taxon>
    </lineage>
</organism>
<reference evidence="4 5" key="1">
    <citation type="journal article" date="2014" name="PLoS Genet.">
        <title>Phylogenetically driven sequencing of extremely halophilic archaea reveals strategies for static and dynamic osmo-response.</title>
        <authorList>
            <person name="Becker E.A."/>
            <person name="Seitzer P.M."/>
            <person name="Tritt A."/>
            <person name="Larsen D."/>
            <person name="Krusor M."/>
            <person name="Yao A.I."/>
            <person name="Wu D."/>
            <person name="Madern D."/>
            <person name="Eisen J.A."/>
            <person name="Darling A.E."/>
            <person name="Facciotti M.T."/>
        </authorList>
    </citation>
    <scope>NUCLEOTIDE SEQUENCE [LARGE SCALE GENOMIC DNA]</scope>
    <source>
        <strain evidence="4 5">100A6</strain>
    </source>
</reference>
<feature type="transmembrane region" description="Helical" evidence="3">
    <location>
        <begin position="17"/>
        <end position="39"/>
    </location>
</feature>
<comment type="caution">
    <text evidence="4">The sequence shown here is derived from an EMBL/GenBank/DDBJ whole genome shotgun (WGS) entry which is preliminary data.</text>
</comment>
<proteinExistence type="inferred from homology"/>